<dbReference type="GO" id="GO:0009245">
    <property type="term" value="P:lipid A biosynthetic process"/>
    <property type="evidence" value="ECO:0007669"/>
    <property type="project" value="UniProtKB-UniRule"/>
</dbReference>
<evidence type="ECO:0000256" key="7">
    <source>
        <dbReference type="HAMAP-Rule" id="MF_00523"/>
    </source>
</evidence>
<dbReference type="SUPFAM" id="SSF51161">
    <property type="entry name" value="Trimeric LpxA-like enzymes"/>
    <property type="match status" value="1"/>
</dbReference>
<sequence length="343" mass="36217">MEVPLKELAELVDGEIIGEVELIISGVGGVENVAKGEITFAQSDEYLTKAESSLAAAVIVADEIESDKTLLKVDNPRLAFAKIAHEFEPELYKTNEIHSTAVIADDVECGSNVSIGPQVTIESGVSIGDNVRIAAGAHIGSQVKIGAETIIHPNVVIMHQTEVGNRVIIHPGAVIGSDGYGFETTSEGHYKVPQLGNVIIEDDVELGANVTIDRGTTGSTVIGRGTKTDNLVHIAHNVRIAADCLLVAQVGIAGSAEIGEGVTLAGKAGVVGHLEVGANTTVAAQSIITNDVPPDSFYSGYPAREHKSEMRIKAARRKLPAMVKELRELKKEVKSLKEEVKEG</sequence>
<evidence type="ECO:0000256" key="1">
    <source>
        <dbReference type="ARBA" id="ARBA00022516"/>
    </source>
</evidence>
<proteinExistence type="inferred from homology"/>
<reference evidence="10 11" key="1">
    <citation type="journal article" date="2010" name="Stand. Genomic Sci.">
        <title>Complete genome sequence of Acetohalobium arabaticum type strain (Z-7288).</title>
        <authorList>
            <person name="Sikorski J."/>
            <person name="Lapidus A."/>
            <person name="Chertkov O."/>
            <person name="Lucas S."/>
            <person name="Copeland A."/>
            <person name="Glavina Del Rio T."/>
            <person name="Nolan M."/>
            <person name="Tice H."/>
            <person name="Cheng J.F."/>
            <person name="Han C."/>
            <person name="Brambilla E."/>
            <person name="Pitluck S."/>
            <person name="Liolios K."/>
            <person name="Ivanova N."/>
            <person name="Mavromatis K."/>
            <person name="Mikhailova N."/>
            <person name="Pati A."/>
            <person name="Bruce D."/>
            <person name="Detter C."/>
            <person name="Tapia R."/>
            <person name="Goodwin L."/>
            <person name="Chen A."/>
            <person name="Palaniappan K."/>
            <person name="Land M."/>
            <person name="Hauser L."/>
            <person name="Chang Y.J."/>
            <person name="Jeffries C.D."/>
            <person name="Rohde M."/>
            <person name="Goker M."/>
            <person name="Spring S."/>
            <person name="Woyke T."/>
            <person name="Bristow J."/>
            <person name="Eisen J.A."/>
            <person name="Markowitz V."/>
            <person name="Hugenholtz P."/>
            <person name="Kyrpides N.C."/>
            <person name="Klenk H.P."/>
        </authorList>
    </citation>
    <scope>NUCLEOTIDE SEQUENCE [LARGE SCALE GENOMIC DNA]</scope>
    <source>
        <strain evidence="11">ATCC 49924 / DSM 5501 / Z-7288</strain>
    </source>
</reference>
<keyword evidence="4 7" id="KW-0677">Repeat</keyword>
<dbReference type="EMBL" id="CP002105">
    <property type="protein sequence ID" value="ADL13683.1"/>
    <property type="molecule type" value="Genomic_DNA"/>
</dbReference>
<dbReference type="RefSeq" id="WP_013279124.1">
    <property type="nucleotide sequence ID" value="NC_014378.1"/>
</dbReference>
<dbReference type="STRING" id="574087.Acear_2197"/>
<organism evidence="10 11">
    <name type="scientific">Acetohalobium arabaticum (strain ATCC 49924 / DSM 5501 / Z-7288)</name>
    <dbReference type="NCBI Taxonomy" id="574087"/>
    <lineage>
        <taxon>Bacteria</taxon>
        <taxon>Bacillati</taxon>
        <taxon>Bacillota</taxon>
        <taxon>Clostridia</taxon>
        <taxon>Halanaerobiales</taxon>
        <taxon>Halobacteroidaceae</taxon>
        <taxon>Acetohalobium</taxon>
    </lineage>
</organism>
<keyword evidence="1 7" id="KW-0444">Lipid biosynthesis</keyword>
<evidence type="ECO:0000256" key="2">
    <source>
        <dbReference type="ARBA" id="ARBA00022556"/>
    </source>
</evidence>
<evidence type="ECO:0000256" key="4">
    <source>
        <dbReference type="ARBA" id="ARBA00022737"/>
    </source>
</evidence>
<comment type="function">
    <text evidence="7">Catalyzes the N-acylation of UDP-3-O-acylglucosamine using 3-hydroxyacyl-ACP as the acyl donor. Is involved in the biosynthesis of lipid A, a phosphorylated glycolipid that anchors the lipopolysaccharide to the outer membrane of the cell.</text>
</comment>
<dbReference type="Gene3D" id="2.160.10.10">
    <property type="entry name" value="Hexapeptide repeat proteins"/>
    <property type="match status" value="1"/>
</dbReference>
<keyword evidence="3 7" id="KW-0808">Transferase</keyword>
<feature type="domain" description="UDP-3-O-[3-hydroxymyristoyl] glucosamine N-acyltransferase non-repeat region" evidence="9">
    <location>
        <begin position="22"/>
        <end position="85"/>
    </location>
</feature>
<dbReference type="GO" id="GO:0103118">
    <property type="term" value="F:UDP-3-O-[(3R)-3-hydroxyacyl]-glucosamine N-acyltransferase activity"/>
    <property type="evidence" value="ECO:0007669"/>
    <property type="project" value="UniProtKB-EC"/>
</dbReference>
<dbReference type="NCBIfam" id="TIGR01853">
    <property type="entry name" value="lipid_A_lpxD"/>
    <property type="match status" value="1"/>
</dbReference>
<dbReference type="Proteomes" id="UP000001661">
    <property type="component" value="Chromosome"/>
</dbReference>
<dbReference type="Pfam" id="PF04613">
    <property type="entry name" value="LpxD"/>
    <property type="match status" value="1"/>
</dbReference>
<dbReference type="InterPro" id="IPR020573">
    <property type="entry name" value="UDP_GlcNAc_AcTrfase_non-rep"/>
</dbReference>
<comment type="pathway">
    <text evidence="7">Bacterial outer membrane biogenesis; LPS lipid A biosynthesis.</text>
</comment>
<keyword evidence="8" id="KW-0175">Coiled coil</keyword>
<evidence type="ECO:0000313" key="10">
    <source>
        <dbReference type="EMBL" id="ADL13683.1"/>
    </source>
</evidence>
<feature type="coiled-coil region" evidence="8">
    <location>
        <begin position="312"/>
        <end position="343"/>
    </location>
</feature>
<dbReference type="HOGENOM" id="CLU_049865_0_0_9"/>
<evidence type="ECO:0000256" key="6">
    <source>
        <dbReference type="ARBA" id="ARBA00023315"/>
    </source>
</evidence>
<comment type="catalytic activity">
    <reaction evidence="7">
        <text>a UDP-3-O-[(3R)-3-hydroxyacyl]-alpha-D-glucosamine + a (3R)-hydroxyacyl-[ACP] = a UDP-2-N,3-O-bis[(3R)-3-hydroxyacyl]-alpha-D-glucosamine + holo-[ACP] + H(+)</text>
        <dbReference type="Rhea" id="RHEA:53836"/>
        <dbReference type="Rhea" id="RHEA-COMP:9685"/>
        <dbReference type="Rhea" id="RHEA-COMP:9945"/>
        <dbReference type="ChEBI" id="CHEBI:15378"/>
        <dbReference type="ChEBI" id="CHEBI:64479"/>
        <dbReference type="ChEBI" id="CHEBI:78827"/>
        <dbReference type="ChEBI" id="CHEBI:137740"/>
        <dbReference type="ChEBI" id="CHEBI:137748"/>
        <dbReference type="EC" id="2.3.1.191"/>
    </reaction>
</comment>
<dbReference type="GO" id="GO:0016020">
    <property type="term" value="C:membrane"/>
    <property type="evidence" value="ECO:0007669"/>
    <property type="project" value="GOC"/>
</dbReference>
<accession>D9QTW2</accession>
<evidence type="ECO:0000259" key="9">
    <source>
        <dbReference type="Pfam" id="PF04613"/>
    </source>
</evidence>
<keyword evidence="6 7" id="KW-0012">Acyltransferase</keyword>
<evidence type="ECO:0000256" key="5">
    <source>
        <dbReference type="ARBA" id="ARBA00023098"/>
    </source>
</evidence>
<dbReference type="EC" id="2.3.1.191" evidence="7"/>
<keyword evidence="5 7" id="KW-0443">Lipid metabolism</keyword>
<dbReference type="NCBIfam" id="NF002060">
    <property type="entry name" value="PRK00892.1"/>
    <property type="match status" value="1"/>
</dbReference>
<dbReference type="InterPro" id="IPR007691">
    <property type="entry name" value="LpxD"/>
</dbReference>
<dbReference type="UniPathway" id="UPA00973"/>
<keyword evidence="2 7" id="KW-0441">Lipid A biosynthesis</keyword>
<dbReference type="HAMAP" id="MF_00523">
    <property type="entry name" value="LpxD"/>
    <property type="match status" value="1"/>
</dbReference>
<dbReference type="PROSITE" id="PS00101">
    <property type="entry name" value="HEXAPEP_TRANSFERASES"/>
    <property type="match status" value="3"/>
</dbReference>
<dbReference type="PANTHER" id="PTHR43378">
    <property type="entry name" value="UDP-3-O-ACYLGLUCOSAMINE N-ACYLTRANSFERASE"/>
    <property type="match status" value="1"/>
</dbReference>
<dbReference type="CDD" id="cd03352">
    <property type="entry name" value="LbH_LpxD"/>
    <property type="match status" value="1"/>
</dbReference>
<dbReference type="KEGG" id="aar:Acear_2197"/>
<dbReference type="AlphaFoldDB" id="D9QTW2"/>
<comment type="similarity">
    <text evidence="7">Belongs to the transferase hexapeptide repeat family. LpxD subfamily.</text>
</comment>
<feature type="active site" description="Proton acceptor" evidence="7">
    <location>
        <position position="236"/>
    </location>
</feature>
<dbReference type="InterPro" id="IPR011004">
    <property type="entry name" value="Trimer_LpxA-like_sf"/>
</dbReference>
<evidence type="ECO:0000256" key="3">
    <source>
        <dbReference type="ARBA" id="ARBA00022679"/>
    </source>
</evidence>
<dbReference type="PANTHER" id="PTHR43378:SF2">
    <property type="entry name" value="UDP-3-O-ACYLGLUCOSAMINE N-ACYLTRANSFERASE 1, MITOCHONDRIAL-RELATED"/>
    <property type="match status" value="1"/>
</dbReference>
<name>D9QTW2_ACEAZ</name>
<keyword evidence="11" id="KW-1185">Reference proteome</keyword>
<dbReference type="eggNOG" id="COG1044">
    <property type="taxonomic scope" value="Bacteria"/>
</dbReference>
<dbReference type="InterPro" id="IPR018357">
    <property type="entry name" value="Hexapep_transf_CS"/>
</dbReference>
<dbReference type="Pfam" id="PF00132">
    <property type="entry name" value="Hexapep"/>
    <property type="match status" value="2"/>
</dbReference>
<dbReference type="OrthoDB" id="9782926at2"/>
<gene>
    <name evidence="7" type="primary">lpxD</name>
    <name evidence="10" type="ordered locus">Acear_2197</name>
</gene>
<comment type="subunit">
    <text evidence="7">Homotrimer.</text>
</comment>
<evidence type="ECO:0000313" key="11">
    <source>
        <dbReference type="Proteomes" id="UP000001661"/>
    </source>
</evidence>
<dbReference type="GO" id="GO:0016410">
    <property type="term" value="F:N-acyltransferase activity"/>
    <property type="evidence" value="ECO:0007669"/>
    <property type="project" value="InterPro"/>
</dbReference>
<dbReference type="InterPro" id="IPR001451">
    <property type="entry name" value="Hexapep"/>
</dbReference>
<dbReference type="Gene3D" id="3.40.1390.10">
    <property type="entry name" value="MurE/MurF, N-terminal domain"/>
    <property type="match status" value="1"/>
</dbReference>
<protein>
    <recommendedName>
        <fullName evidence="7">UDP-3-O-acylglucosamine N-acyltransferase</fullName>
        <ecNumber evidence="7">2.3.1.191</ecNumber>
    </recommendedName>
</protein>
<evidence type="ECO:0000256" key="8">
    <source>
        <dbReference type="SAM" id="Coils"/>
    </source>
</evidence>